<reference evidence="1" key="1">
    <citation type="submission" date="2016-05" db="EMBL/GenBank/DDBJ databases">
        <authorList>
            <person name="Cock P.J.A."/>
            <person name="Cock P.J.A."/>
        </authorList>
    </citation>
    <scope>NUCLEOTIDE SEQUENCE</scope>
    <source>
        <strain evidence="1">PWN146_assembly</strain>
    </source>
</reference>
<gene>
    <name evidence="1" type="ORF">PWN146_00274</name>
</gene>
<name>A0A1C3H981_SERMA</name>
<proteinExistence type="predicted"/>
<evidence type="ECO:0000313" key="1">
    <source>
        <dbReference type="EMBL" id="SAY41611.1"/>
    </source>
</evidence>
<accession>A0A1C3H981</accession>
<dbReference type="EMBL" id="LT575490">
    <property type="protein sequence ID" value="SAY41611.1"/>
    <property type="molecule type" value="Genomic_DNA"/>
</dbReference>
<protein>
    <submittedName>
        <fullName evidence="1">Uncharacterized protein</fullName>
    </submittedName>
</protein>
<organism evidence="1">
    <name type="scientific">Serratia marcescens</name>
    <dbReference type="NCBI Taxonomy" id="615"/>
    <lineage>
        <taxon>Bacteria</taxon>
        <taxon>Pseudomonadati</taxon>
        <taxon>Pseudomonadota</taxon>
        <taxon>Gammaproteobacteria</taxon>
        <taxon>Enterobacterales</taxon>
        <taxon>Yersiniaceae</taxon>
        <taxon>Serratia</taxon>
    </lineage>
</organism>
<sequence>MLAKITVIVRHLIQRFANPNEARALLQAQQSSAEALEIKRHAVRLLIFVVT</sequence>
<dbReference type="AlphaFoldDB" id="A0A1C3H981"/>